<dbReference type="InterPro" id="IPR000835">
    <property type="entry name" value="HTH_MarR-typ"/>
</dbReference>
<dbReference type="InterPro" id="IPR036390">
    <property type="entry name" value="WH_DNA-bd_sf"/>
</dbReference>
<dbReference type="GO" id="GO:0003700">
    <property type="term" value="F:DNA-binding transcription factor activity"/>
    <property type="evidence" value="ECO:0007669"/>
    <property type="project" value="InterPro"/>
</dbReference>
<keyword evidence="6" id="KW-1185">Reference proteome</keyword>
<comment type="caution">
    <text evidence="5">The sequence shown here is derived from an EMBL/GenBank/DDBJ whole genome shotgun (WGS) entry which is preliminary data.</text>
</comment>
<dbReference type="PRINTS" id="PR00598">
    <property type="entry name" value="HTHMARR"/>
</dbReference>
<dbReference type="Gene3D" id="1.10.10.10">
    <property type="entry name" value="Winged helix-like DNA-binding domain superfamily/Winged helix DNA-binding domain"/>
    <property type="match status" value="1"/>
</dbReference>
<proteinExistence type="predicted"/>
<dbReference type="GO" id="GO:0003677">
    <property type="term" value="F:DNA binding"/>
    <property type="evidence" value="ECO:0007669"/>
    <property type="project" value="UniProtKB-KW"/>
</dbReference>
<dbReference type="RefSeq" id="WP_051630162.1">
    <property type="nucleotide sequence ID" value="NZ_BMLF01000009.1"/>
</dbReference>
<evidence type="ECO:0000313" key="6">
    <source>
        <dbReference type="Proteomes" id="UP000649829"/>
    </source>
</evidence>
<reference evidence="5" key="1">
    <citation type="journal article" date="2014" name="Int. J. Syst. Evol. Microbiol.">
        <title>Complete genome sequence of Corynebacterium casei LMG S-19264T (=DSM 44701T), isolated from a smear-ripened cheese.</title>
        <authorList>
            <consortium name="US DOE Joint Genome Institute (JGI-PGF)"/>
            <person name="Walter F."/>
            <person name="Albersmeier A."/>
            <person name="Kalinowski J."/>
            <person name="Ruckert C."/>
        </authorList>
    </citation>
    <scope>NUCLEOTIDE SEQUENCE</scope>
    <source>
        <strain evidence="5">CGMCC 1.6293</strain>
    </source>
</reference>
<dbReference type="SUPFAM" id="SSF46785">
    <property type="entry name" value="Winged helix' DNA-binding domain"/>
    <property type="match status" value="1"/>
</dbReference>
<dbReference type="Pfam" id="PF01047">
    <property type="entry name" value="MarR"/>
    <property type="match status" value="1"/>
</dbReference>
<dbReference type="Proteomes" id="UP000649829">
    <property type="component" value="Unassembled WGS sequence"/>
</dbReference>
<dbReference type="PROSITE" id="PS50995">
    <property type="entry name" value="HTH_MARR_2"/>
    <property type="match status" value="1"/>
</dbReference>
<name>A0A917TCC9_9RHOB</name>
<sequence length="174" mass="18851">MQDASDRDGAETLTAGDGESQIAYKLRLAQIAAYRAFEERVTGYGKAPRYLGLLMIIGANPGSNQSSLAEAVGLRRSSLVAILDQLERDRIVRRDPAPDDRRSKAVRLTGHGSRVLKELTEEAEAHEAALTRGIPEADLAILRAALDRIILNMRALDMPAANAAADRTDSLSRS</sequence>
<dbReference type="EMBL" id="BMLF01000009">
    <property type="protein sequence ID" value="GGM17148.1"/>
    <property type="molecule type" value="Genomic_DNA"/>
</dbReference>
<evidence type="ECO:0000256" key="2">
    <source>
        <dbReference type="ARBA" id="ARBA00023125"/>
    </source>
</evidence>
<keyword evidence="1" id="KW-0805">Transcription regulation</keyword>
<feature type="domain" description="HTH marR-type" evidence="4">
    <location>
        <begin position="19"/>
        <end position="151"/>
    </location>
</feature>
<evidence type="ECO:0000256" key="1">
    <source>
        <dbReference type="ARBA" id="ARBA00023015"/>
    </source>
</evidence>
<dbReference type="InterPro" id="IPR036388">
    <property type="entry name" value="WH-like_DNA-bd_sf"/>
</dbReference>
<gene>
    <name evidence="5" type="ORF">GCM10011534_43990</name>
</gene>
<accession>A0A917TCC9</accession>
<organism evidence="5 6">
    <name type="scientific">Pseudooceanicola nanhaiensis</name>
    <dbReference type="NCBI Taxonomy" id="375761"/>
    <lineage>
        <taxon>Bacteria</taxon>
        <taxon>Pseudomonadati</taxon>
        <taxon>Pseudomonadota</taxon>
        <taxon>Alphaproteobacteria</taxon>
        <taxon>Rhodobacterales</taxon>
        <taxon>Paracoccaceae</taxon>
        <taxon>Pseudooceanicola</taxon>
    </lineage>
</organism>
<dbReference type="AlphaFoldDB" id="A0A917TCC9"/>
<dbReference type="PANTHER" id="PTHR42756:SF1">
    <property type="entry name" value="TRANSCRIPTIONAL REPRESSOR OF EMRAB OPERON"/>
    <property type="match status" value="1"/>
</dbReference>
<keyword evidence="2" id="KW-0238">DNA-binding</keyword>
<protein>
    <recommendedName>
        <fullName evidence="4">HTH marR-type domain-containing protein</fullName>
    </recommendedName>
</protein>
<evidence type="ECO:0000313" key="5">
    <source>
        <dbReference type="EMBL" id="GGM17148.1"/>
    </source>
</evidence>
<dbReference type="PANTHER" id="PTHR42756">
    <property type="entry name" value="TRANSCRIPTIONAL REGULATOR, MARR"/>
    <property type="match status" value="1"/>
</dbReference>
<evidence type="ECO:0000259" key="4">
    <source>
        <dbReference type="PROSITE" id="PS50995"/>
    </source>
</evidence>
<keyword evidence="3" id="KW-0804">Transcription</keyword>
<evidence type="ECO:0000256" key="3">
    <source>
        <dbReference type="ARBA" id="ARBA00023163"/>
    </source>
</evidence>
<reference evidence="5" key="2">
    <citation type="submission" date="2020-09" db="EMBL/GenBank/DDBJ databases">
        <authorList>
            <person name="Sun Q."/>
            <person name="Zhou Y."/>
        </authorList>
    </citation>
    <scope>NUCLEOTIDE SEQUENCE</scope>
    <source>
        <strain evidence="5">CGMCC 1.6293</strain>
    </source>
</reference>
<dbReference type="SMART" id="SM00347">
    <property type="entry name" value="HTH_MARR"/>
    <property type="match status" value="1"/>
</dbReference>